<reference evidence="9 10" key="1">
    <citation type="submission" date="2019-06" db="EMBL/GenBank/DDBJ databases">
        <title>Sequencing the genomes of 1000 actinobacteria strains.</title>
        <authorList>
            <person name="Klenk H.-P."/>
        </authorList>
    </citation>
    <scope>NUCLEOTIDE SEQUENCE [LARGE SCALE GENOMIC DNA]</scope>
    <source>
        <strain evidence="9 10">DSM 45301</strain>
    </source>
</reference>
<comment type="subcellular location">
    <subcellularLocation>
        <location evidence="1 7">Cell membrane</location>
        <topology evidence="1 7">Multi-pass membrane protein</topology>
    </subcellularLocation>
</comment>
<evidence type="ECO:0000256" key="6">
    <source>
        <dbReference type="ARBA" id="ARBA00023136"/>
    </source>
</evidence>
<sequence length="232" mass="22951">MTARWIAPAAAAAVALLVVTGGWLAPHTVDTVIGLPWETARPGAPLGTDSLGRDVLSRTLAGGLGIAATAVLAGVATTAVGTALGLLAGWRGGVADRAVRAVADVLLALPALVAALVLAVALPGPVAVVVGSVVVGAPLTAKLVRDGTRRVRAAGFVEAAVARGERTPAVLVREVLPALAGLTAADAGLRFVVALQLASALGVLGFGAQPPAADWALMLREDLPGAVLNPPR</sequence>
<dbReference type="SUPFAM" id="SSF161098">
    <property type="entry name" value="MetI-like"/>
    <property type="match status" value="1"/>
</dbReference>
<keyword evidence="10" id="KW-1185">Reference proteome</keyword>
<comment type="similarity">
    <text evidence="7">Belongs to the binding-protein-dependent transport system permease family.</text>
</comment>
<dbReference type="RefSeq" id="WP_211366985.1">
    <property type="nucleotide sequence ID" value="NZ_VFPA01000004.1"/>
</dbReference>
<proteinExistence type="inferred from homology"/>
<dbReference type="PANTHER" id="PTHR43386:SF25">
    <property type="entry name" value="PEPTIDE ABC TRANSPORTER PERMEASE PROTEIN"/>
    <property type="match status" value="1"/>
</dbReference>
<dbReference type="EMBL" id="VFPA01000004">
    <property type="protein sequence ID" value="TQM06069.1"/>
    <property type="molecule type" value="Genomic_DNA"/>
</dbReference>
<evidence type="ECO:0000256" key="2">
    <source>
        <dbReference type="ARBA" id="ARBA00022448"/>
    </source>
</evidence>
<keyword evidence="3" id="KW-1003">Cell membrane</keyword>
<dbReference type="AlphaFoldDB" id="A0A543D9Q5"/>
<comment type="caution">
    <text evidence="9">The sequence shown here is derived from an EMBL/GenBank/DDBJ whole genome shotgun (WGS) entry which is preliminary data.</text>
</comment>
<evidence type="ECO:0000313" key="10">
    <source>
        <dbReference type="Proteomes" id="UP000315677"/>
    </source>
</evidence>
<evidence type="ECO:0000256" key="4">
    <source>
        <dbReference type="ARBA" id="ARBA00022692"/>
    </source>
</evidence>
<keyword evidence="2 7" id="KW-0813">Transport</keyword>
<accession>A0A543D9Q5</accession>
<dbReference type="InterPro" id="IPR000515">
    <property type="entry name" value="MetI-like"/>
</dbReference>
<dbReference type="Proteomes" id="UP000315677">
    <property type="component" value="Unassembled WGS sequence"/>
</dbReference>
<evidence type="ECO:0000313" key="9">
    <source>
        <dbReference type="EMBL" id="TQM06069.1"/>
    </source>
</evidence>
<organism evidence="9 10">
    <name type="scientific">Pseudonocardia kunmingensis</name>
    <dbReference type="NCBI Taxonomy" id="630975"/>
    <lineage>
        <taxon>Bacteria</taxon>
        <taxon>Bacillati</taxon>
        <taxon>Actinomycetota</taxon>
        <taxon>Actinomycetes</taxon>
        <taxon>Pseudonocardiales</taxon>
        <taxon>Pseudonocardiaceae</taxon>
        <taxon>Pseudonocardia</taxon>
    </lineage>
</organism>
<evidence type="ECO:0000256" key="1">
    <source>
        <dbReference type="ARBA" id="ARBA00004651"/>
    </source>
</evidence>
<name>A0A543D9Q5_9PSEU</name>
<feature type="domain" description="ABC transmembrane type-1" evidence="8">
    <location>
        <begin position="67"/>
        <end position="232"/>
    </location>
</feature>
<dbReference type="Gene3D" id="1.10.3720.10">
    <property type="entry name" value="MetI-like"/>
    <property type="match status" value="1"/>
</dbReference>
<evidence type="ECO:0000256" key="7">
    <source>
        <dbReference type="RuleBase" id="RU363032"/>
    </source>
</evidence>
<dbReference type="GO" id="GO:0055085">
    <property type="term" value="P:transmembrane transport"/>
    <property type="evidence" value="ECO:0007669"/>
    <property type="project" value="InterPro"/>
</dbReference>
<gene>
    <name evidence="9" type="ORF">FB558_6304</name>
</gene>
<dbReference type="Pfam" id="PF00528">
    <property type="entry name" value="BPD_transp_1"/>
    <property type="match status" value="1"/>
</dbReference>
<feature type="transmembrane region" description="Helical" evidence="7">
    <location>
        <begin position="126"/>
        <end position="144"/>
    </location>
</feature>
<dbReference type="PROSITE" id="PS50928">
    <property type="entry name" value="ABC_TM1"/>
    <property type="match status" value="1"/>
</dbReference>
<dbReference type="GO" id="GO:0005886">
    <property type="term" value="C:plasma membrane"/>
    <property type="evidence" value="ECO:0007669"/>
    <property type="project" value="UniProtKB-SubCell"/>
</dbReference>
<feature type="transmembrane region" description="Helical" evidence="7">
    <location>
        <begin position="60"/>
        <end position="89"/>
    </location>
</feature>
<dbReference type="InterPro" id="IPR035906">
    <property type="entry name" value="MetI-like_sf"/>
</dbReference>
<dbReference type="PANTHER" id="PTHR43386">
    <property type="entry name" value="OLIGOPEPTIDE TRANSPORT SYSTEM PERMEASE PROTEIN APPC"/>
    <property type="match status" value="1"/>
</dbReference>
<keyword evidence="5 7" id="KW-1133">Transmembrane helix</keyword>
<evidence type="ECO:0000259" key="8">
    <source>
        <dbReference type="PROSITE" id="PS50928"/>
    </source>
</evidence>
<keyword evidence="4 7" id="KW-0812">Transmembrane</keyword>
<dbReference type="InterPro" id="IPR050366">
    <property type="entry name" value="BP-dependent_transpt_permease"/>
</dbReference>
<keyword evidence="6 7" id="KW-0472">Membrane</keyword>
<evidence type="ECO:0000256" key="3">
    <source>
        <dbReference type="ARBA" id="ARBA00022475"/>
    </source>
</evidence>
<evidence type="ECO:0000256" key="5">
    <source>
        <dbReference type="ARBA" id="ARBA00022989"/>
    </source>
</evidence>
<protein>
    <submittedName>
        <fullName evidence="9">Peptide/nickel transport system permease protein</fullName>
    </submittedName>
</protein>
<feature type="transmembrane region" description="Helical" evidence="7">
    <location>
        <begin position="101"/>
        <end position="120"/>
    </location>
</feature>